<feature type="region of interest" description="Disordered" evidence="13">
    <location>
        <begin position="22"/>
        <end position="59"/>
    </location>
</feature>
<feature type="compositionally biased region" description="Basic and acidic residues" evidence="13">
    <location>
        <begin position="410"/>
        <end position="441"/>
    </location>
</feature>
<feature type="transmembrane region" description="Helical" evidence="14">
    <location>
        <begin position="1732"/>
        <end position="1751"/>
    </location>
</feature>
<keyword evidence="10" id="KW-0862">Zinc</keyword>
<reference evidence="16" key="1">
    <citation type="journal article" date="2021" name="Nat. Commun.">
        <title>Genetic determinants of endophytism in the Arabidopsis root mycobiome.</title>
        <authorList>
            <person name="Mesny F."/>
            <person name="Miyauchi S."/>
            <person name="Thiergart T."/>
            <person name="Pickel B."/>
            <person name="Atanasova L."/>
            <person name="Karlsson M."/>
            <person name="Huettel B."/>
            <person name="Barry K.W."/>
            <person name="Haridas S."/>
            <person name="Chen C."/>
            <person name="Bauer D."/>
            <person name="Andreopoulos W."/>
            <person name="Pangilinan J."/>
            <person name="LaButti K."/>
            <person name="Riley R."/>
            <person name="Lipzen A."/>
            <person name="Clum A."/>
            <person name="Drula E."/>
            <person name="Henrissat B."/>
            <person name="Kohler A."/>
            <person name="Grigoriev I.V."/>
            <person name="Martin F.M."/>
            <person name="Hacquard S."/>
        </authorList>
    </citation>
    <scope>NUCLEOTIDE SEQUENCE</scope>
    <source>
        <strain evidence="16">MPI-SDFR-AT-0073</strain>
    </source>
</reference>
<dbReference type="InterPro" id="IPR057211">
    <property type="entry name" value="DUF7889"/>
</dbReference>
<dbReference type="SUPFAM" id="SSF57850">
    <property type="entry name" value="RING/U-box"/>
    <property type="match status" value="1"/>
</dbReference>
<proteinExistence type="predicted"/>
<feature type="compositionally biased region" description="Low complexity" evidence="13">
    <location>
        <begin position="776"/>
        <end position="790"/>
    </location>
</feature>
<gene>
    <name evidence="16" type="ORF">BKA67DRAFT_691824</name>
</gene>
<evidence type="ECO:0000256" key="5">
    <source>
        <dbReference type="ARBA" id="ARBA00022679"/>
    </source>
</evidence>
<feature type="compositionally biased region" description="Polar residues" evidence="13">
    <location>
        <begin position="672"/>
        <end position="684"/>
    </location>
</feature>
<evidence type="ECO:0000256" key="13">
    <source>
        <dbReference type="SAM" id="MobiDB-lite"/>
    </source>
</evidence>
<dbReference type="Proteomes" id="UP000758603">
    <property type="component" value="Unassembled WGS sequence"/>
</dbReference>
<feature type="region of interest" description="Disordered" evidence="13">
    <location>
        <begin position="381"/>
        <end position="441"/>
    </location>
</feature>
<dbReference type="GO" id="GO:0008270">
    <property type="term" value="F:zinc ion binding"/>
    <property type="evidence" value="ECO:0007669"/>
    <property type="project" value="UniProtKB-KW"/>
</dbReference>
<dbReference type="PROSITE" id="PS51292">
    <property type="entry name" value="ZF_RING_CH"/>
    <property type="match status" value="1"/>
</dbReference>
<evidence type="ECO:0000256" key="4">
    <source>
        <dbReference type="ARBA" id="ARBA00012483"/>
    </source>
</evidence>
<keyword evidence="11 14" id="KW-1133">Transmembrane helix</keyword>
<keyword evidence="9" id="KW-0833">Ubl conjugation pathway</keyword>
<organism evidence="16 17">
    <name type="scientific">Truncatella angustata</name>
    <dbReference type="NCBI Taxonomy" id="152316"/>
    <lineage>
        <taxon>Eukaryota</taxon>
        <taxon>Fungi</taxon>
        <taxon>Dikarya</taxon>
        <taxon>Ascomycota</taxon>
        <taxon>Pezizomycotina</taxon>
        <taxon>Sordariomycetes</taxon>
        <taxon>Xylariomycetidae</taxon>
        <taxon>Amphisphaeriales</taxon>
        <taxon>Sporocadaceae</taxon>
        <taxon>Truncatella</taxon>
    </lineage>
</organism>
<keyword evidence="12 14" id="KW-0472">Membrane</keyword>
<dbReference type="Pfam" id="PF23113">
    <property type="entry name" value="MARCHF6_C"/>
    <property type="match status" value="1"/>
</dbReference>
<feature type="domain" description="RING-CH-type" evidence="15">
    <location>
        <begin position="79"/>
        <end position="140"/>
    </location>
</feature>
<accession>A0A9P8ZYD2</accession>
<dbReference type="OrthoDB" id="1108038at2759"/>
<evidence type="ECO:0000256" key="10">
    <source>
        <dbReference type="ARBA" id="ARBA00022833"/>
    </source>
</evidence>
<dbReference type="EC" id="2.3.2.27" evidence="4"/>
<dbReference type="CDD" id="cd16702">
    <property type="entry name" value="RING_CH-C4HC3_MARCH6"/>
    <property type="match status" value="1"/>
</dbReference>
<evidence type="ECO:0000313" key="16">
    <source>
        <dbReference type="EMBL" id="KAH6654889.1"/>
    </source>
</evidence>
<feature type="region of interest" description="Disordered" evidence="13">
    <location>
        <begin position="672"/>
        <end position="711"/>
    </location>
</feature>
<keyword evidence="8" id="KW-0863">Zinc-finger</keyword>
<feature type="transmembrane region" description="Helical" evidence="14">
    <location>
        <begin position="1538"/>
        <end position="1561"/>
    </location>
</feature>
<dbReference type="SMART" id="SM00744">
    <property type="entry name" value="RINGv"/>
    <property type="match status" value="1"/>
</dbReference>
<feature type="transmembrane region" description="Helical" evidence="14">
    <location>
        <begin position="1639"/>
        <end position="1663"/>
    </location>
</feature>
<feature type="compositionally biased region" description="Acidic residues" evidence="13">
    <location>
        <begin position="686"/>
        <end position="696"/>
    </location>
</feature>
<evidence type="ECO:0000256" key="7">
    <source>
        <dbReference type="ARBA" id="ARBA00022723"/>
    </source>
</evidence>
<dbReference type="Gene3D" id="3.30.40.10">
    <property type="entry name" value="Zinc/RING finger domain, C3HC4 (zinc finger)"/>
    <property type="match status" value="1"/>
</dbReference>
<feature type="transmembrane region" description="Helical" evidence="14">
    <location>
        <begin position="1306"/>
        <end position="1329"/>
    </location>
</feature>
<feature type="transmembrane region" description="Helical" evidence="14">
    <location>
        <begin position="988"/>
        <end position="1006"/>
    </location>
</feature>
<dbReference type="GeneID" id="70138082"/>
<comment type="catalytic activity">
    <reaction evidence="1">
        <text>S-ubiquitinyl-[E2 ubiquitin-conjugating enzyme]-L-cysteine + [acceptor protein]-L-lysine = [E2 ubiquitin-conjugating enzyme]-L-cysteine + N(6)-ubiquitinyl-[acceptor protein]-L-lysine.</text>
        <dbReference type="EC" id="2.3.2.27"/>
    </reaction>
</comment>
<evidence type="ECO:0000256" key="6">
    <source>
        <dbReference type="ARBA" id="ARBA00022692"/>
    </source>
</evidence>
<keyword evidence="17" id="KW-1185">Reference proteome</keyword>
<feature type="region of interest" description="Disordered" evidence="13">
    <location>
        <begin position="763"/>
        <end position="804"/>
    </location>
</feature>
<feature type="transmembrane region" description="Helical" evidence="14">
    <location>
        <begin position="342"/>
        <end position="361"/>
    </location>
</feature>
<evidence type="ECO:0000256" key="8">
    <source>
        <dbReference type="ARBA" id="ARBA00022771"/>
    </source>
</evidence>
<dbReference type="InterPro" id="IPR011016">
    <property type="entry name" value="Znf_RING-CH"/>
</dbReference>
<dbReference type="GO" id="GO:0036503">
    <property type="term" value="P:ERAD pathway"/>
    <property type="evidence" value="ECO:0007669"/>
    <property type="project" value="TreeGrafter"/>
</dbReference>
<feature type="transmembrane region" description="Helical" evidence="14">
    <location>
        <begin position="1200"/>
        <end position="1227"/>
    </location>
</feature>
<sequence>MDHYAADVQPDPVEFPNTVMRRRTSVTQPDDMAEVGPGAGTGTGRAFDFSRTGDQPRSDEAAAAAAAAAAATATAAGESVAGDVDTCRICRGEGASGEPLFYPCKCSGSIKYVHQDCLMEWLSHSQKKHCELCKTPFRFTKLYSPTMPKSLPFYVFASHMAKYTFANILVWLRAALVVSVWLGWLPYLMRSVWSFLFWISDEGFGPTSASFPLPDAGGNTEAHMNLVAHALATQGLTSNICPASPLFTATMTAANKAHIAERVPNLLPTLASPPSLNMTTFNSFAASLARFISGADVLNGTHMSWDVSKRQETLLSEVGFLKNLTPHPAVNKVVIKIFEGQIITILVIVCFILIILVRDYVVQQQPEINMRAAFAAQVDNAGENQDRPQVQQIPEARNEDIPAVNGVGRAMDENTMRDDESTIAHGGETTDSHGDGDKDEQPAWRRDIDAIEENVWHNDLAPEDFRDELWDATGGRPWLATGVPPERPIAGFRRRLTRRDTGEDVAGGSIPSRPDSSSAPGRGRLDNGVREKLLEELDEQSQSTVNQYLRIYRQANGDRERILRIIHDEGLGERLAYWVNATQSMTQYRNGTGLEAGASVPSTSFKARSQPSSQTQPELAHDSDNHGSSVLANNDNVNALGSHQLSAPQDKGKQRAIYGDTQQAAVNIQKLDNTWQWPQSNGSGYDSDETAAEDNDVLPSSPTRPRAVSDGPLIHNRINPLANNSWSFSALPISDSEAKPEAALPPETPVLKAVLPATPNDVQRGVQSNGQVPAGSLTTPNSNLTTTSSSDTAPAGGGQTAQVETVPVEPVEPLGMIREQVAARDPATFIERVADFMWGDLAGGTEADVPGALAIFIDDENAPFMDLNRDDDSSDDEEDEEAVANDVLAGDLAPEVIEAAAAAGIDPEEVIDDAEDFDGVMELLGMRGPIAGLFQNAIFCAFLVSITIFLGIFLPYNIGRLAVWVVANPMRLVRMVLSFSRFVQDSCLFAVGCTVSIVFDFLYLLAKLLRLESARSLLATASSDARLLTVESSNRIWASIAYETSFISSTEIVNFSVVSHEALVTVKSHVHALISASTQAAMFVLGGNYAPKWEAAKLATATSAPYAVEVAKNITRIMAQPSSWMINLTIPDATATFDPSLVYWSAKDRTLAILGGYLSMSLLAGLYLGRGTPFSTGNTAQEWEASVIDVLNQASGVMKVILIISIEMLVFPLYCGLLLDFALLPLFEDTTFRSRLLFTYHYPLTSIFVHWFVGTGYMFHFALFVSMCRKIMRKGVLYFIRDPDDPEFHPVRDVLERNVTTQLRKILFSAFVYGALVVICLGGVVWGLSLAIPSVLPIHYSSNEPVLEFPIDLLFYNFLMPLAVKFFKPSDGLHVMYTWWFRRCARALHLSWFLFGERRIDEEGSLQLLPKSVFQEAPWYRKLFLDIDEEGMVVPKTWNDIFEGGKAKPATKIPSDKMNELAKLKSLLVETNQLIPDGRFVRAPASDQVKIPKGRNVFMEVSDRDEQLGNKPDSPEPDIYSGNSYQFVYVPPWFRIRIFLFIMFIWWFAAVTGVAFTIVPLVFGRRMFKLLLPGHVRTNDIYAFSIGMYILGSLGYFVFHAQTTLAQAREYLSASATSVINSEVRSRALKLIEDGAKLAYTYTMLLIVFPLAVALIAEFYVMIPLRTWRYSHVFDQTQPLKDGHTVNIVQAWTLGLLYLKIGTRLLVRLGGRPAQAARAVLRRGWMEPNLKVLTRAFVVPGVLMAVFLLAFPPLLAHALFRQGIVSVDPWTPEKQVVAYRMAYPIAALGWAMLWILKGIFSILDSWRARVRDEAYLIGERLHNFGGMVGTGTRGATAGAAGDWRGGARL</sequence>
<dbReference type="GO" id="GO:0061630">
    <property type="term" value="F:ubiquitin protein ligase activity"/>
    <property type="evidence" value="ECO:0007669"/>
    <property type="project" value="UniProtKB-EC"/>
</dbReference>
<dbReference type="Pfam" id="PF12906">
    <property type="entry name" value="RINGv"/>
    <property type="match status" value="1"/>
</dbReference>
<feature type="region of interest" description="Disordered" evidence="13">
    <location>
        <begin position="477"/>
        <end position="525"/>
    </location>
</feature>
<keyword evidence="6 14" id="KW-0812">Transmembrane</keyword>
<keyword evidence="5" id="KW-0808">Transferase</keyword>
<dbReference type="GO" id="GO:0005789">
    <property type="term" value="C:endoplasmic reticulum membrane"/>
    <property type="evidence" value="ECO:0007669"/>
    <property type="project" value="TreeGrafter"/>
</dbReference>
<comment type="subcellular location">
    <subcellularLocation>
        <location evidence="2">Membrane</location>
        <topology evidence="2">Multi-pass membrane protein</topology>
    </subcellularLocation>
</comment>
<feature type="transmembrane region" description="Helical" evidence="14">
    <location>
        <begin position="1781"/>
        <end position="1803"/>
    </location>
</feature>
<feature type="region of interest" description="Disordered" evidence="13">
    <location>
        <begin position="592"/>
        <end position="635"/>
    </location>
</feature>
<dbReference type="Pfam" id="PF25417">
    <property type="entry name" value="DUF7889"/>
    <property type="match status" value="1"/>
</dbReference>
<dbReference type="InterPro" id="IPR013083">
    <property type="entry name" value="Znf_RING/FYVE/PHD"/>
</dbReference>
<evidence type="ECO:0000256" key="1">
    <source>
        <dbReference type="ARBA" id="ARBA00000900"/>
    </source>
</evidence>
<dbReference type="RefSeq" id="XP_045959159.1">
    <property type="nucleotide sequence ID" value="XM_046109191.1"/>
</dbReference>
<comment type="pathway">
    <text evidence="3">Protein modification; protein ubiquitination.</text>
</comment>
<evidence type="ECO:0000256" key="12">
    <source>
        <dbReference type="ARBA" id="ARBA00023136"/>
    </source>
</evidence>
<dbReference type="PANTHER" id="PTHR13145:SF0">
    <property type="entry name" value="E3 UBIQUITIN-PROTEIN LIGASE MARCHF6"/>
    <property type="match status" value="1"/>
</dbReference>
<feature type="compositionally biased region" description="Polar residues" evidence="13">
    <location>
        <begin position="600"/>
        <end position="617"/>
    </location>
</feature>
<evidence type="ECO:0000313" key="17">
    <source>
        <dbReference type="Proteomes" id="UP000758603"/>
    </source>
</evidence>
<comment type="caution">
    <text evidence="16">The sequence shown here is derived from an EMBL/GenBank/DDBJ whole genome shotgun (WGS) entry which is preliminary data.</text>
</comment>
<feature type="transmembrane region" description="Helical" evidence="14">
    <location>
        <begin position="1581"/>
        <end position="1599"/>
    </location>
</feature>
<keyword evidence="7" id="KW-0479">Metal-binding</keyword>
<dbReference type="FunFam" id="3.30.40.10:FF:000287">
    <property type="entry name" value="RING finger membrane protein"/>
    <property type="match status" value="1"/>
</dbReference>
<evidence type="ECO:0000256" key="11">
    <source>
        <dbReference type="ARBA" id="ARBA00022989"/>
    </source>
</evidence>
<feature type="transmembrane region" description="Helical" evidence="14">
    <location>
        <begin position="933"/>
        <end position="954"/>
    </location>
</feature>
<protein>
    <recommendedName>
        <fullName evidence="4">RING-type E3 ubiquitin transferase</fullName>
        <ecNumber evidence="4">2.3.2.27</ecNumber>
    </recommendedName>
</protein>
<feature type="transmembrane region" description="Helical" evidence="14">
    <location>
        <begin position="1247"/>
        <end position="1265"/>
    </location>
</feature>
<dbReference type="EMBL" id="JAGPXC010000004">
    <property type="protein sequence ID" value="KAH6654889.1"/>
    <property type="molecule type" value="Genomic_DNA"/>
</dbReference>
<dbReference type="InterPro" id="IPR056521">
    <property type="entry name" value="MARCHF6-like_C"/>
</dbReference>
<evidence type="ECO:0000259" key="15">
    <source>
        <dbReference type="PROSITE" id="PS51292"/>
    </source>
</evidence>
<name>A0A9P8ZYD2_9PEZI</name>
<evidence type="ECO:0000256" key="9">
    <source>
        <dbReference type="ARBA" id="ARBA00022786"/>
    </source>
</evidence>
<feature type="transmembrane region" description="Helical" evidence="14">
    <location>
        <begin position="168"/>
        <end position="188"/>
    </location>
</feature>
<dbReference type="PANTHER" id="PTHR13145">
    <property type="entry name" value="SSM4 PROTEIN"/>
    <property type="match status" value="1"/>
</dbReference>
<evidence type="ECO:0000256" key="3">
    <source>
        <dbReference type="ARBA" id="ARBA00004906"/>
    </source>
</evidence>
<evidence type="ECO:0000256" key="2">
    <source>
        <dbReference type="ARBA" id="ARBA00004141"/>
    </source>
</evidence>
<evidence type="ECO:0000256" key="14">
    <source>
        <dbReference type="SAM" id="Phobius"/>
    </source>
</evidence>
<feature type="compositionally biased region" description="Polar residues" evidence="13">
    <location>
        <begin position="626"/>
        <end position="635"/>
    </location>
</feature>